<feature type="compositionally biased region" description="Basic residues" evidence="4">
    <location>
        <begin position="1"/>
        <end position="19"/>
    </location>
</feature>
<feature type="repeat" description="PPR" evidence="2">
    <location>
        <begin position="752"/>
        <end position="782"/>
    </location>
</feature>
<name>A0AAD2CTQ3_9STRA</name>
<sequence length="1230" mass="138693">MKRQAVRIAKRVHPSRRTGRQASCIDFKPFSSTSTASSSYPNGADSDALSWNEVTKQFLNDTSSTSSSDLFRQAQAVVDLLVPEMDEDEYDEAQRNQRVSRKAALHRIQAESEQDISLAFEFLDRLLEIEEEEMQNGGRESISSYDDSKSKCLNAVLQMWREYQIKPRMETLSPDDVLQKLDRYRATSSLLVPDAHSYNILLGGAANRGDVEFCESLYHWMWEESKTDSLLRPDIATLRTIFKVYIQTSLQTGQTIESMGAPEACEALVDDWKKRSQSSSIRGVYDALIHVWAHFDPIQSEIYLKSLARQRVEKQGPGPDTVSWNRVISAYSILHDQPSKAAELLEEFWHYTQLLEEIGSMEGVSDARPDLVSYNSVLEGWARIRNTDETDKVFRRLQMSTSTSPNIVSYTSMIKANGSNWERVQELAEECIQAFREQASKQGDGDDSKGNLELDQPFFHAWLQSALECGEGKQTVQNVLAIIDVMKSLGLQPDTKCFLILLEGFLKHDDDIEGATRWFIENAKTTMDEDSIVSWVTQILVLVDDISIVPPLLQFRGRKSVSLLQTICQDELLTETKNMERLLSKLSAQQGMAMLGWMKGKPSCKAYAIVLRNVASNGKLSDAESIFSQWKQNYSLDSVALEDGALVAEMLTSLIIASSKGGNLLRCKDWIEVWRDQDGKLPKPDQRVQTAVLSTYAKVMDATGAQQYLRQLQQDGLEPDVVMYNIVLRALAKSSSAGHAHEFFEQAMADKDIISYNTIIHAHSKEGNLEEAKRLIEKMVAQYSKDREEHWSVRPDLATFRPLLLGTARFKGRDSGGNVEELLLWMERLHEEGVLVEPPDARCYEIALNAWSRSGTTEAAERAEDLMRSMMPLSSPSAYAMVMKAYKRNPGRKQALFDEMYGAYRQGNNNLKPTSEHFRLVLEELANTSPEQAESFLRRMGHLYEEEGLSSAKPTRQAYNTVLKSWARMSTNSKSTSWKCAEGLLRDLQSLYLQDGDPKLQPSMESYKPVLILLSKEKQVARLESLFDELFGAYCATASGPSATTASLEPDSTCVHSLLLAYRSTKNAQKTRDFLKQLEEWKDSNILNLDLSISTYNIALSCLASSTSSKKQTELRNVAQECETFLLQHMPSRGINPDLISFQAVLNAWARSRSSEAPSKIESLIQDNMIPSSIAPDHLTFSIWLRAIVKSGSGRDRRNEAEAVIRQMKENGFTPSERDMKLLSVVLAKD</sequence>
<dbReference type="AlphaFoldDB" id="A0AAD2CTQ3"/>
<comment type="caution">
    <text evidence="5">The sequence shown here is derived from an EMBL/GenBank/DDBJ whole genome shotgun (WGS) entry which is preliminary data.</text>
</comment>
<accession>A0AAD2CTQ3</accession>
<evidence type="ECO:0000256" key="1">
    <source>
        <dbReference type="ARBA" id="ARBA00007626"/>
    </source>
</evidence>
<dbReference type="InterPro" id="IPR002885">
    <property type="entry name" value="PPR_rpt"/>
</dbReference>
<evidence type="ECO:0000313" key="5">
    <source>
        <dbReference type="EMBL" id="CAJ1945497.1"/>
    </source>
</evidence>
<dbReference type="InterPro" id="IPR011990">
    <property type="entry name" value="TPR-like_helical_dom_sf"/>
</dbReference>
<feature type="coiled-coil region" evidence="3">
    <location>
        <begin position="762"/>
        <end position="789"/>
    </location>
</feature>
<dbReference type="InterPro" id="IPR050872">
    <property type="entry name" value="PPR_P_subfamily"/>
</dbReference>
<dbReference type="EMBL" id="CAKOGP040001446">
    <property type="protein sequence ID" value="CAJ1945497.1"/>
    <property type="molecule type" value="Genomic_DNA"/>
</dbReference>
<dbReference type="Pfam" id="PF12854">
    <property type="entry name" value="PPR_1"/>
    <property type="match status" value="1"/>
</dbReference>
<keyword evidence="3" id="KW-0175">Coiled coil</keyword>
<evidence type="ECO:0000256" key="3">
    <source>
        <dbReference type="SAM" id="Coils"/>
    </source>
</evidence>
<keyword evidence="6" id="KW-1185">Reference proteome</keyword>
<dbReference type="NCBIfam" id="TIGR00756">
    <property type="entry name" value="PPR"/>
    <property type="match status" value="1"/>
</dbReference>
<comment type="similarity">
    <text evidence="1">Belongs to the PPR family. P subfamily.</text>
</comment>
<evidence type="ECO:0000256" key="2">
    <source>
        <dbReference type="PROSITE-ProRule" id="PRU00708"/>
    </source>
</evidence>
<reference evidence="5" key="1">
    <citation type="submission" date="2023-08" db="EMBL/GenBank/DDBJ databases">
        <authorList>
            <person name="Audoor S."/>
            <person name="Bilcke G."/>
        </authorList>
    </citation>
    <scope>NUCLEOTIDE SEQUENCE</scope>
</reference>
<proteinExistence type="inferred from homology"/>
<protein>
    <recommendedName>
        <fullName evidence="7">Pentacotripeptide-repeat region of PRORP domain-containing protein</fullName>
    </recommendedName>
</protein>
<dbReference type="PANTHER" id="PTHR46128:SF329">
    <property type="entry name" value="MITOCHONDRIAL GROUP I INTRON SPLICING FACTOR DMR1"/>
    <property type="match status" value="1"/>
</dbReference>
<evidence type="ECO:0000256" key="4">
    <source>
        <dbReference type="SAM" id="MobiDB-lite"/>
    </source>
</evidence>
<dbReference type="Proteomes" id="UP001295423">
    <property type="component" value="Unassembled WGS sequence"/>
</dbReference>
<dbReference type="PANTHER" id="PTHR46128">
    <property type="entry name" value="MITOCHONDRIAL GROUP I INTRON SPLICING FACTOR CCM1"/>
    <property type="match status" value="1"/>
</dbReference>
<dbReference type="PROSITE" id="PS51375">
    <property type="entry name" value="PPR"/>
    <property type="match status" value="1"/>
</dbReference>
<dbReference type="Pfam" id="PF13812">
    <property type="entry name" value="PPR_3"/>
    <property type="match status" value="1"/>
</dbReference>
<feature type="region of interest" description="Disordered" evidence="4">
    <location>
        <begin position="1"/>
        <end position="20"/>
    </location>
</feature>
<evidence type="ECO:0000313" key="6">
    <source>
        <dbReference type="Proteomes" id="UP001295423"/>
    </source>
</evidence>
<dbReference type="Gene3D" id="1.25.40.10">
    <property type="entry name" value="Tetratricopeptide repeat domain"/>
    <property type="match status" value="6"/>
</dbReference>
<evidence type="ECO:0008006" key="7">
    <source>
        <dbReference type="Google" id="ProtNLM"/>
    </source>
</evidence>
<gene>
    <name evidence="5" type="ORF">CYCCA115_LOCUS9641</name>
</gene>
<organism evidence="5 6">
    <name type="scientific">Cylindrotheca closterium</name>
    <dbReference type="NCBI Taxonomy" id="2856"/>
    <lineage>
        <taxon>Eukaryota</taxon>
        <taxon>Sar</taxon>
        <taxon>Stramenopiles</taxon>
        <taxon>Ochrophyta</taxon>
        <taxon>Bacillariophyta</taxon>
        <taxon>Bacillariophyceae</taxon>
        <taxon>Bacillariophycidae</taxon>
        <taxon>Bacillariales</taxon>
        <taxon>Bacillariaceae</taxon>
        <taxon>Cylindrotheca</taxon>
    </lineage>
</organism>